<sequence length="431" mass="48646">MPNHASDTYYIDIEQIQIGLYIHLDLGWMDHPFSVSNFKITDESQIETIRSLGLQQLRYDPRRSSSTPLRSSRGGGNYNVVDFPFKKDFSSRLGIIDDTPALSPAQKKQLALKHAITESEQKFLQTSAEVRNLQKLSVEHPDQAFGLASNLVQDLVTSTLTEGDIAIHAMNGHRIGDQYYQHELNILVLSMLLAKNLNISDEDAVILGMAAILHDIGKRQISDKILLKKEPLTARETAIYQTHVILGMNMLKDVPVPKKMLTLIGQHHEFSDGSGYPQGLHCDKIDPLSHILIIANMYDNLCNPPNPVDAKTPYEALSIMFAQQRHLFDQTILRRFIKCLGIYPPGSVVRLSDQQLATVLSTNPQQPLRPFIQILHGPEEEDGDIIDLREALDMNIIQCLKPEQLPNILQRMMRQKQRTSYFLDKVATANA</sequence>
<evidence type="ECO:0000259" key="1">
    <source>
        <dbReference type="PROSITE" id="PS51832"/>
    </source>
</evidence>
<evidence type="ECO:0000313" key="2">
    <source>
        <dbReference type="EMBL" id="SDK80064.1"/>
    </source>
</evidence>
<dbReference type="Pfam" id="PF13487">
    <property type="entry name" value="HD_5"/>
    <property type="match status" value="1"/>
</dbReference>
<gene>
    <name evidence="2" type="ORF">SAMN05192566_2475</name>
</gene>
<dbReference type="Pfam" id="PF11871">
    <property type="entry name" value="DUF3391"/>
    <property type="match status" value="1"/>
</dbReference>
<protein>
    <submittedName>
        <fullName evidence="2">HDIG domain-containing protein</fullName>
    </submittedName>
</protein>
<dbReference type="NCBIfam" id="TIGR00277">
    <property type="entry name" value="HDIG"/>
    <property type="match status" value="1"/>
</dbReference>
<dbReference type="EMBL" id="FNFX01000005">
    <property type="protein sequence ID" value="SDK80064.1"/>
    <property type="molecule type" value="Genomic_DNA"/>
</dbReference>
<dbReference type="Gene3D" id="1.10.3210.10">
    <property type="entry name" value="Hypothetical protein af1432"/>
    <property type="match status" value="1"/>
</dbReference>
<dbReference type="OrthoDB" id="9763857at2"/>
<reference evidence="3" key="1">
    <citation type="submission" date="2016-10" db="EMBL/GenBank/DDBJ databases">
        <authorList>
            <person name="Varghese N."/>
            <person name="Submissions S."/>
        </authorList>
    </citation>
    <scope>NUCLEOTIDE SEQUENCE [LARGE SCALE GENOMIC DNA]</scope>
    <source>
        <strain evidence="3">CBMB127</strain>
    </source>
</reference>
<dbReference type="PANTHER" id="PTHR43155">
    <property type="entry name" value="CYCLIC DI-GMP PHOSPHODIESTERASE PA4108-RELATED"/>
    <property type="match status" value="1"/>
</dbReference>
<dbReference type="PROSITE" id="PS51832">
    <property type="entry name" value="HD_GYP"/>
    <property type="match status" value="1"/>
</dbReference>
<dbReference type="Proteomes" id="UP000198629">
    <property type="component" value="Unassembled WGS sequence"/>
</dbReference>
<dbReference type="InterPro" id="IPR021812">
    <property type="entry name" value="DUF3391"/>
</dbReference>
<dbReference type="InterPro" id="IPR006675">
    <property type="entry name" value="HDIG_dom"/>
</dbReference>
<proteinExistence type="predicted"/>
<dbReference type="STRING" id="492660.SAMN05192566_2475"/>
<dbReference type="InterPro" id="IPR037522">
    <property type="entry name" value="HD_GYP_dom"/>
</dbReference>
<dbReference type="GO" id="GO:0008081">
    <property type="term" value="F:phosphoric diester hydrolase activity"/>
    <property type="evidence" value="ECO:0007669"/>
    <property type="project" value="UniProtKB-ARBA"/>
</dbReference>
<dbReference type="PANTHER" id="PTHR43155:SF2">
    <property type="entry name" value="CYCLIC DI-GMP PHOSPHODIESTERASE PA4108"/>
    <property type="match status" value="1"/>
</dbReference>
<dbReference type="InterPro" id="IPR003607">
    <property type="entry name" value="HD/PDEase_dom"/>
</dbReference>
<organism evidence="2 3">
    <name type="scientific">Methylophilus rhizosphaerae</name>
    <dbReference type="NCBI Taxonomy" id="492660"/>
    <lineage>
        <taxon>Bacteria</taxon>
        <taxon>Pseudomonadati</taxon>
        <taxon>Pseudomonadota</taxon>
        <taxon>Betaproteobacteria</taxon>
        <taxon>Nitrosomonadales</taxon>
        <taxon>Methylophilaceae</taxon>
        <taxon>Methylophilus</taxon>
    </lineage>
</organism>
<dbReference type="RefSeq" id="WP_091472460.1">
    <property type="nucleotide sequence ID" value="NZ_FNFX01000005.1"/>
</dbReference>
<dbReference type="CDD" id="cd00077">
    <property type="entry name" value="HDc"/>
    <property type="match status" value="1"/>
</dbReference>
<dbReference type="AlphaFoldDB" id="A0A1G9EVA3"/>
<keyword evidence="3" id="KW-1185">Reference proteome</keyword>
<name>A0A1G9EVA3_9PROT</name>
<feature type="domain" description="HD-GYP" evidence="1">
    <location>
        <begin position="157"/>
        <end position="352"/>
    </location>
</feature>
<evidence type="ECO:0000313" key="3">
    <source>
        <dbReference type="Proteomes" id="UP000198629"/>
    </source>
</evidence>
<accession>A0A1G9EVA3</accession>
<dbReference type="SUPFAM" id="SSF109604">
    <property type="entry name" value="HD-domain/PDEase-like"/>
    <property type="match status" value="1"/>
</dbReference>